<dbReference type="Proteomes" id="UP000004633">
    <property type="component" value="Unassembled WGS sequence"/>
</dbReference>
<dbReference type="EMBL" id="AECV01000001">
    <property type="protein sequence ID" value="EFW30732.1"/>
    <property type="molecule type" value="Genomic_DNA"/>
</dbReference>
<dbReference type="HOGENOM" id="CLU_3188878_0_0_9"/>
<gene>
    <name evidence="1" type="ORF">HMPREF9555_00361</name>
</gene>
<comment type="caution">
    <text evidence="1">The sequence shown here is derived from an EMBL/GenBank/DDBJ whole genome shotgun (WGS) entry which is preliminary data.</text>
</comment>
<organism evidence="1 2">
    <name type="scientific">Selenomonas artemidis F0399</name>
    <dbReference type="NCBI Taxonomy" id="749551"/>
    <lineage>
        <taxon>Bacteria</taxon>
        <taxon>Bacillati</taxon>
        <taxon>Bacillota</taxon>
        <taxon>Negativicutes</taxon>
        <taxon>Selenomonadales</taxon>
        <taxon>Selenomonadaceae</taxon>
        <taxon>Selenomonas</taxon>
    </lineage>
</organism>
<accession>E7N068</accession>
<protein>
    <submittedName>
        <fullName evidence="1">Uncharacterized protein</fullName>
    </submittedName>
</protein>
<proteinExistence type="predicted"/>
<keyword evidence="2" id="KW-1185">Reference proteome</keyword>
<name>E7N068_9FIRM</name>
<dbReference type="AlphaFoldDB" id="E7N068"/>
<reference evidence="1 2" key="1">
    <citation type="submission" date="2010-08" db="EMBL/GenBank/DDBJ databases">
        <authorList>
            <person name="Weinstock G."/>
            <person name="Sodergren E."/>
            <person name="Clifton S."/>
            <person name="Fulton L."/>
            <person name="Fulton B."/>
            <person name="Courtney L."/>
            <person name="Fronick C."/>
            <person name="Harrison M."/>
            <person name="Strong C."/>
            <person name="Farmer C."/>
            <person name="Delahaunty K."/>
            <person name="Markovic C."/>
            <person name="Hall O."/>
            <person name="Minx P."/>
            <person name="Tomlinson C."/>
            <person name="Mitreva M."/>
            <person name="Hou S."/>
            <person name="Chen J."/>
            <person name="Wollam A."/>
            <person name="Pepin K.H."/>
            <person name="Johnson M."/>
            <person name="Bhonagiri V."/>
            <person name="Zhang X."/>
            <person name="Suruliraj S."/>
            <person name="Warren W."/>
            <person name="Chinwalla A."/>
            <person name="Mardis E.R."/>
            <person name="Wilson R.K."/>
        </authorList>
    </citation>
    <scope>NUCLEOTIDE SEQUENCE [LARGE SCALE GENOMIC DNA]</scope>
    <source>
        <strain evidence="1 2">F0399</strain>
    </source>
</reference>
<evidence type="ECO:0000313" key="1">
    <source>
        <dbReference type="EMBL" id="EFW30732.1"/>
    </source>
</evidence>
<dbReference type="STRING" id="749551.HMPREF9555_00361"/>
<evidence type="ECO:0000313" key="2">
    <source>
        <dbReference type="Proteomes" id="UP000004633"/>
    </source>
</evidence>
<sequence length="46" mass="5545">MHKLNRIFPYFLFIDQFFFVVTCAKKSCNKRVKNTISLQPLQKSYT</sequence>